<dbReference type="eggNOG" id="COG2370">
    <property type="taxonomic scope" value="Bacteria"/>
</dbReference>
<proteinExistence type="predicted"/>
<dbReference type="Proteomes" id="UP000018851">
    <property type="component" value="Chromosome"/>
</dbReference>
<evidence type="ECO:0000256" key="1">
    <source>
        <dbReference type="SAM" id="Phobius"/>
    </source>
</evidence>
<dbReference type="KEGG" id="ssan:NX02_07070"/>
<dbReference type="Pfam" id="PF13795">
    <property type="entry name" value="HupE_UreJ_2"/>
    <property type="match status" value="1"/>
</dbReference>
<keyword evidence="4" id="KW-1185">Reference proteome</keyword>
<evidence type="ECO:0000313" key="3">
    <source>
        <dbReference type="EMBL" id="AHE53141.1"/>
    </source>
</evidence>
<feature type="transmembrane region" description="Helical" evidence="1">
    <location>
        <begin position="316"/>
        <end position="333"/>
    </location>
</feature>
<dbReference type="AlphaFoldDB" id="W0A7R4"/>
<dbReference type="InterPro" id="IPR032809">
    <property type="entry name" value="Put_HupE_UreJ"/>
</dbReference>
<feature type="signal peptide" evidence="2">
    <location>
        <begin position="1"/>
        <end position="20"/>
    </location>
</feature>
<accession>W0A7R4</accession>
<keyword evidence="2" id="KW-0732">Signal</keyword>
<gene>
    <name evidence="3" type="ORF">NX02_07070</name>
</gene>
<dbReference type="PATRIC" id="fig|1123269.5.peg.1369"/>
<feature type="chain" id="PRO_5004785136" description="HupE / UreJ protein" evidence="2">
    <location>
        <begin position="21"/>
        <end position="342"/>
    </location>
</feature>
<feature type="transmembrane region" description="Helical" evidence="1">
    <location>
        <begin position="250"/>
        <end position="269"/>
    </location>
</feature>
<dbReference type="STRING" id="1123269.NX02_07070"/>
<evidence type="ECO:0008006" key="5">
    <source>
        <dbReference type="Google" id="ProtNLM"/>
    </source>
</evidence>
<organism evidence="3 4">
    <name type="scientific">Sphingomonas sanxanigenens DSM 19645 = NX02</name>
    <dbReference type="NCBI Taxonomy" id="1123269"/>
    <lineage>
        <taxon>Bacteria</taxon>
        <taxon>Pseudomonadati</taxon>
        <taxon>Pseudomonadota</taxon>
        <taxon>Alphaproteobacteria</taxon>
        <taxon>Sphingomonadales</taxon>
        <taxon>Sphingomonadaceae</taxon>
        <taxon>Sphingomonas</taxon>
    </lineage>
</organism>
<name>W0A7R4_9SPHN</name>
<evidence type="ECO:0000256" key="2">
    <source>
        <dbReference type="SAM" id="SignalP"/>
    </source>
</evidence>
<feature type="transmembrane region" description="Helical" evidence="1">
    <location>
        <begin position="281"/>
        <end position="304"/>
    </location>
</feature>
<keyword evidence="1" id="KW-1133">Transmembrane helix</keyword>
<sequence>MMSASIARAFARALAMVAMAATIALLGTAPARADIFMSAEFSLSRGEDANSYEFTAAVPEAIGAPAALIYPEGCRQTSVSRQTMAGRAQYAFEFACDRAFRADDVIRTPWKADGGTFVTNVMGAQVDRSLSGDGDGIVVPVGETAAGDRPLSQLAPEFLEQGVVHIWMGWDHLAFVLCLCLLASGRQLVGLVTAFTLGHSISLALAFFALVAVPVPPVEAAIALSIAFMAREALMASGRTGNRPALRRQTIVVSLFGLLHGLGFASALGELGVSHAERVPSLIFFNIGVEAGQLAFVAAVTLAMMLLRRVNVSQPVRVAALYAVGAIGAFWMVERVSGFGIA</sequence>
<evidence type="ECO:0000313" key="4">
    <source>
        <dbReference type="Proteomes" id="UP000018851"/>
    </source>
</evidence>
<protein>
    <recommendedName>
        <fullName evidence="5">HupE / UreJ protein</fullName>
    </recommendedName>
</protein>
<keyword evidence="1" id="KW-0812">Transmembrane</keyword>
<reference evidence="3 4" key="1">
    <citation type="submission" date="2013-07" db="EMBL/GenBank/DDBJ databases">
        <title>Completed genome of Sphingomonas sanxanigenens NX02.</title>
        <authorList>
            <person name="Ma T."/>
            <person name="Huang H."/>
            <person name="Wu M."/>
            <person name="Li X."/>
            <person name="Li G."/>
        </authorList>
    </citation>
    <scope>NUCLEOTIDE SEQUENCE [LARGE SCALE GENOMIC DNA]</scope>
    <source>
        <strain evidence="3 4">NX02</strain>
    </source>
</reference>
<dbReference type="HOGENOM" id="CLU_043645_0_0_5"/>
<keyword evidence="1" id="KW-0472">Membrane</keyword>
<dbReference type="EMBL" id="CP006644">
    <property type="protein sequence ID" value="AHE53141.1"/>
    <property type="molecule type" value="Genomic_DNA"/>
</dbReference>